<protein>
    <submittedName>
        <fullName evidence="1">Uncharacterized protein</fullName>
    </submittedName>
</protein>
<comment type="caution">
    <text evidence="1">The sequence shown here is derived from an EMBL/GenBank/DDBJ whole genome shotgun (WGS) entry which is preliminary data.</text>
</comment>
<sequence>MITPALSFAKTDTPTTPEQWRSITNSDIDAAYNITVLNHLGMVDFRFRQGDCA</sequence>
<evidence type="ECO:0000313" key="1">
    <source>
        <dbReference type="EMBL" id="MBE0361423.1"/>
    </source>
</evidence>
<keyword evidence="2" id="KW-1185">Reference proteome</keyword>
<dbReference type="RefSeq" id="WP_193156979.1">
    <property type="nucleotide sequence ID" value="NZ_AQGU01000029.1"/>
</dbReference>
<reference evidence="1 2" key="1">
    <citation type="submission" date="2015-06" db="EMBL/GenBank/DDBJ databases">
        <title>Genome sequence of Pseudoalteromonas aliena.</title>
        <authorList>
            <person name="Xie B.-B."/>
            <person name="Rong J.-C."/>
            <person name="Qin Q.-L."/>
            <person name="Zhang Y.-Z."/>
        </authorList>
    </citation>
    <scope>NUCLEOTIDE SEQUENCE [LARGE SCALE GENOMIC DNA]</scope>
    <source>
        <strain evidence="1 2">SW19</strain>
    </source>
</reference>
<proteinExistence type="predicted"/>
<dbReference type="EMBL" id="AQGU01000029">
    <property type="protein sequence ID" value="MBE0361423.1"/>
    <property type="molecule type" value="Genomic_DNA"/>
</dbReference>
<evidence type="ECO:0000313" key="2">
    <source>
        <dbReference type="Proteomes" id="UP000648482"/>
    </source>
</evidence>
<dbReference type="Proteomes" id="UP000648482">
    <property type="component" value="Unassembled WGS sequence"/>
</dbReference>
<gene>
    <name evidence="1" type="ORF">PALI_b0395</name>
</gene>
<accession>A0ABR9E4Q9</accession>
<name>A0ABR9E4Q9_9GAMM</name>
<organism evidence="1 2">
    <name type="scientific">Pseudoalteromonas aliena SW19</name>
    <dbReference type="NCBI Taxonomy" id="1314866"/>
    <lineage>
        <taxon>Bacteria</taxon>
        <taxon>Pseudomonadati</taxon>
        <taxon>Pseudomonadota</taxon>
        <taxon>Gammaproteobacteria</taxon>
        <taxon>Alteromonadales</taxon>
        <taxon>Pseudoalteromonadaceae</taxon>
        <taxon>Pseudoalteromonas</taxon>
    </lineage>
</organism>